<evidence type="ECO:0000313" key="3">
    <source>
        <dbReference type="EMBL" id="KAI3433309.1"/>
    </source>
</evidence>
<dbReference type="Gene3D" id="3.40.50.150">
    <property type="entry name" value="Vaccinia Virus protein VP39"/>
    <property type="match status" value="1"/>
</dbReference>
<evidence type="ECO:0000256" key="1">
    <source>
        <dbReference type="ARBA" id="ARBA00022603"/>
    </source>
</evidence>
<dbReference type="OrthoDB" id="203237at2759"/>
<keyword evidence="1" id="KW-0489">Methyltransferase</keyword>
<organism evidence="3 4">
    <name type="scientific">Chlorella vulgaris</name>
    <name type="common">Green alga</name>
    <dbReference type="NCBI Taxonomy" id="3077"/>
    <lineage>
        <taxon>Eukaryota</taxon>
        <taxon>Viridiplantae</taxon>
        <taxon>Chlorophyta</taxon>
        <taxon>core chlorophytes</taxon>
        <taxon>Trebouxiophyceae</taxon>
        <taxon>Chlorellales</taxon>
        <taxon>Chlorellaceae</taxon>
        <taxon>Chlorella clade</taxon>
        <taxon>Chlorella</taxon>
    </lineage>
</organism>
<dbReference type="Pfam" id="PF04072">
    <property type="entry name" value="LCM"/>
    <property type="match status" value="1"/>
</dbReference>
<dbReference type="PANTHER" id="PTHR43619">
    <property type="entry name" value="S-ADENOSYL-L-METHIONINE-DEPENDENT METHYLTRANSFERASE YKTD-RELATED"/>
    <property type="match status" value="1"/>
</dbReference>
<reference evidence="3" key="2">
    <citation type="submission" date="2020-11" db="EMBL/GenBank/DDBJ databases">
        <authorList>
            <person name="Cecchin M."/>
            <person name="Marcolungo L."/>
            <person name="Rossato M."/>
            <person name="Girolomoni L."/>
            <person name="Cosentino E."/>
            <person name="Cuine S."/>
            <person name="Li-Beisson Y."/>
            <person name="Delledonne M."/>
            <person name="Ballottari M."/>
        </authorList>
    </citation>
    <scope>NUCLEOTIDE SEQUENCE</scope>
    <source>
        <strain evidence="3">211/11P</strain>
        <tissue evidence="3">Whole cell</tissue>
    </source>
</reference>
<keyword evidence="4" id="KW-1185">Reference proteome</keyword>
<name>A0A9D4YYM8_CHLVU</name>
<evidence type="ECO:0000313" key="4">
    <source>
        <dbReference type="Proteomes" id="UP001055712"/>
    </source>
</evidence>
<dbReference type="InterPro" id="IPR007213">
    <property type="entry name" value="Ppm1/Ppm2/Tcmp"/>
</dbReference>
<dbReference type="AlphaFoldDB" id="A0A9D4YYM8"/>
<reference evidence="3" key="1">
    <citation type="journal article" date="2019" name="Plant J.">
        <title>Chlorella vulgaris genome assembly and annotation reveals the molecular basis for metabolic acclimation to high light conditions.</title>
        <authorList>
            <person name="Cecchin M."/>
            <person name="Marcolungo L."/>
            <person name="Rossato M."/>
            <person name="Girolomoni L."/>
            <person name="Cosentino E."/>
            <person name="Cuine S."/>
            <person name="Li-Beisson Y."/>
            <person name="Delledonne M."/>
            <person name="Ballottari M."/>
        </authorList>
    </citation>
    <scope>NUCLEOTIDE SEQUENCE</scope>
    <source>
        <strain evidence="3">211/11P</strain>
    </source>
</reference>
<dbReference type="EMBL" id="SIDB01000004">
    <property type="protein sequence ID" value="KAI3433309.1"/>
    <property type="molecule type" value="Genomic_DNA"/>
</dbReference>
<gene>
    <name evidence="3" type="ORF">D9Q98_003127</name>
</gene>
<protein>
    <recommendedName>
        <fullName evidence="5">S-adenosyl-L-methionine-dependent methyltransferase</fullName>
    </recommendedName>
</protein>
<accession>A0A9D4YYM8</accession>
<dbReference type="SUPFAM" id="SSF53335">
    <property type="entry name" value="S-adenosyl-L-methionine-dependent methyltransferases"/>
    <property type="match status" value="1"/>
</dbReference>
<proteinExistence type="predicted"/>
<dbReference type="GO" id="GO:0032259">
    <property type="term" value="P:methylation"/>
    <property type="evidence" value="ECO:0007669"/>
    <property type="project" value="UniProtKB-KW"/>
</dbReference>
<dbReference type="InterPro" id="IPR029063">
    <property type="entry name" value="SAM-dependent_MTases_sf"/>
</dbReference>
<keyword evidence="2" id="KW-0808">Transferase</keyword>
<dbReference type="Proteomes" id="UP001055712">
    <property type="component" value="Unassembled WGS sequence"/>
</dbReference>
<evidence type="ECO:0000256" key="2">
    <source>
        <dbReference type="ARBA" id="ARBA00022679"/>
    </source>
</evidence>
<evidence type="ECO:0008006" key="5">
    <source>
        <dbReference type="Google" id="ProtNLM"/>
    </source>
</evidence>
<sequence>MLARASAAGSASSNGSQEAIQCSLKLAAVRAAEQQQEIPLFADAFSAALVNAGSGSSSSSSSGTDAAATQLDALATRFLDEQLLKAVTVVNLERDNTQEYNQVVLVGDAFDTRPFRLPWPEGTILFCVAPAEAHQQAKEAFKAQGARVPRGCLLCRVPAQLLPDDGTASFAAALERSGFRGDRLSVWVMQGISCLGLGLPALGALLADTCNLAAFDSLVAGLLPPMDRRGLDNLLASFGLLGAGVDFGPQTDWGRWHAELALDPAGVRPWLFVAQQKRLSLREMDIYEQHVAAAAEDGEDFEGNFS</sequence>
<dbReference type="GO" id="GO:0008168">
    <property type="term" value="F:methyltransferase activity"/>
    <property type="evidence" value="ECO:0007669"/>
    <property type="project" value="UniProtKB-KW"/>
</dbReference>
<dbReference type="PANTHER" id="PTHR43619:SF2">
    <property type="entry name" value="S-ADENOSYL-L-METHIONINE-DEPENDENT METHYLTRANSFERASES SUPERFAMILY PROTEIN"/>
    <property type="match status" value="1"/>
</dbReference>
<comment type="caution">
    <text evidence="3">The sequence shown here is derived from an EMBL/GenBank/DDBJ whole genome shotgun (WGS) entry which is preliminary data.</text>
</comment>